<feature type="domain" description="C3H1-type" evidence="8">
    <location>
        <begin position="151"/>
        <end position="179"/>
    </location>
</feature>
<dbReference type="AlphaFoldDB" id="A0A251RVH4"/>
<evidence type="ECO:0000256" key="3">
    <source>
        <dbReference type="ARBA" id="ARBA00022833"/>
    </source>
</evidence>
<dbReference type="EMBL" id="CM007905">
    <property type="protein sequence ID" value="OTF90289.1"/>
    <property type="molecule type" value="Genomic_DNA"/>
</dbReference>
<dbReference type="PANTHER" id="PTHR12506:SF20">
    <property type="entry name" value="ZINC FINGER CCCH DOMAIN-CONTAINING PROTEIN 67"/>
    <property type="match status" value="1"/>
</dbReference>
<dbReference type="GO" id="GO:0003677">
    <property type="term" value="F:DNA binding"/>
    <property type="evidence" value="ECO:0007669"/>
    <property type="project" value="UniProtKB-KW"/>
</dbReference>
<keyword evidence="2 5" id="KW-0863">Zinc-finger</keyword>
<reference evidence="9 11" key="1">
    <citation type="journal article" date="2017" name="Nature">
        <title>The sunflower genome provides insights into oil metabolism, flowering and Asterid evolution.</title>
        <authorList>
            <person name="Badouin H."/>
            <person name="Gouzy J."/>
            <person name="Grassa C.J."/>
            <person name="Murat F."/>
            <person name="Staton S.E."/>
            <person name="Cottret L."/>
            <person name="Lelandais-Briere C."/>
            <person name="Owens G.L."/>
            <person name="Carrere S."/>
            <person name="Mayjonade B."/>
            <person name="Legrand L."/>
            <person name="Gill N."/>
            <person name="Kane N.C."/>
            <person name="Bowers J.E."/>
            <person name="Hubner S."/>
            <person name="Bellec A."/>
            <person name="Berard A."/>
            <person name="Berges H."/>
            <person name="Blanchet N."/>
            <person name="Boniface M.C."/>
            <person name="Brunel D."/>
            <person name="Catrice O."/>
            <person name="Chaidir N."/>
            <person name="Claudel C."/>
            <person name="Donnadieu C."/>
            <person name="Faraut T."/>
            <person name="Fievet G."/>
            <person name="Helmstetter N."/>
            <person name="King M."/>
            <person name="Knapp S.J."/>
            <person name="Lai Z."/>
            <person name="Le Paslier M.C."/>
            <person name="Lippi Y."/>
            <person name="Lorenzon L."/>
            <person name="Mandel J.R."/>
            <person name="Marage G."/>
            <person name="Marchand G."/>
            <person name="Marquand E."/>
            <person name="Bret-Mestries E."/>
            <person name="Morien E."/>
            <person name="Nambeesan S."/>
            <person name="Nguyen T."/>
            <person name="Pegot-Espagnet P."/>
            <person name="Pouilly N."/>
            <person name="Raftis F."/>
            <person name="Sallet E."/>
            <person name="Schiex T."/>
            <person name="Thomas J."/>
            <person name="Vandecasteele C."/>
            <person name="Vares D."/>
            <person name="Vear F."/>
            <person name="Vautrin S."/>
            <person name="Crespi M."/>
            <person name="Mangin B."/>
            <person name="Burke J.M."/>
            <person name="Salse J."/>
            <person name="Munos S."/>
            <person name="Vincourt P."/>
            <person name="Rieseberg L.H."/>
            <person name="Langlade N.B."/>
        </authorList>
    </citation>
    <scope>NUCLEOTIDE SEQUENCE [LARGE SCALE GENOMIC DNA]</scope>
    <source>
        <strain evidence="11">cv. SF193</strain>
        <tissue evidence="9">Leaves</tissue>
    </source>
</reference>
<dbReference type="Proteomes" id="UP000215914">
    <property type="component" value="Chromosome 16"/>
</dbReference>
<dbReference type="GO" id="GO:0003729">
    <property type="term" value="F:mRNA binding"/>
    <property type="evidence" value="ECO:0000318"/>
    <property type="project" value="GO_Central"/>
</dbReference>
<dbReference type="SUPFAM" id="SSF90229">
    <property type="entry name" value="CCCH zinc finger"/>
    <property type="match status" value="4"/>
</dbReference>
<feature type="domain" description="C3H1-type" evidence="8">
    <location>
        <begin position="351"/>
        <end position="379"/>
    </location>
</feature>
<dbReference type="Gene3D" id="4.10.1000.10">
    <property type="entry name" value="Zinc finger, CCCH-type"/>
    <property type="match status" value="2"/>
</dbReference>
<evidence type="ECO:0000256" key="2">
    <source>
        <dbReference type="ARBA" id="ARBA00022771"/>
    </source>
</evidence>
<feature type="coiled-coil region" evidence="6">
    <location>
        <begin position="35"/>
        <end position="88"/>
    </location>
</feature>
<organism evidence="10 11">
    <name type="scientific">Helianthus annuus</name>
    <name type="common">Common sunflower</name>
    <dbReference type="NCBI Taxonomy" id="4232"/>
    <lineage>
        <taxon>Eukaryota</taxon>
        <taxon>Viridiplantae</taxon>
        <taxon>Streptophyta</taxon>
        <taxon>Embryophyta</taxon>
        <taxon>Tracheophyta</taxon>
        <taxon>Spermatophyta</taxon>
        <taxon>Magnoliopsida</taxon>
        <taxon>eudicotyledons</taxon>
        <taxon>Gunneridae</taxon>
        <taxon>Pentapetalae</taxon>
        <taxon>asterids</taxon>
        <taxon>campanulids</taxon>
        <taxon>Asterales</taxon>
        <taxon>Asteraceae</taxon>
        <taxon>Asteroideae</taxon>
        <taxon>Heliantheae alliance</taxon>
        <taxon>Heliantheae</taxon>
        <taxon>Helianthus</taxon>
    </lineage>
</organism>
<reference evidence="10" key="2">
    <citation type="submission" date="2017-02" db="EMBL/GenBank/DDBJ databases">
        <title>Sunflower complete genome.</title>
        <authorList>
            <person name="Langlade N."/>
            <person name="Munos S."/>
        </authorList>
    </citation>
    <scope>NUCLEOTIDE SEQUENCE [LARGE SCALE GENOMIC DNA]</scope>
    <source>
        <tissue evidence="10">Leaves</tissue>
    </source>
</reference>
<keyword evidence="4" id="KW-0238">DNA-binding</keyword>
<feature type="domain" description="C3H1-type" evidence="8">
    <location>
        <begin position="385"/>
        <end position="413"/>
    </location>
</feature>
<keyword evidence="11" id="KW-1185">Reference proteome</keyword>
<dbReference type="Gene3D" id="2.30.30.1190">
    <property type="match status" value="2"/>
</dbReference>
<dbReference type="Gramene" id="mRNA:HanXRQr2_Chr16g0722901">
    <property type="protein sequence ID" value="mRNA:HanXRQr2_Chr16g0722901"/>
    <property type="gene ID" value="HanXRQr2_Chr16g0722901"/>
</dbReference>
<evidence type="ECO:0000313" key="9">
    <source>
        <dbReference type="EMBL" id="KAF5757874.1"/>
    </source>
</evidence>
<reference evidence="9" key="3">
    <citation type="submission" date="2020-06" db="EMBL/GenBank/DDBJ databases">
        <title>Helianthus annuus Genome sequencing and assembly Release 2.</title>
        <authorList>
            <person name="Gouzy J."/>
            <person name="Langlade N."/>
            <person name="Munos S."/>
        </authorList>
    </citation>
    <scope>NUCLEOTIDE SEQUENCE</scope>
    <source>
        <tissue evidence="9">Leaves</tissue>
    </source>
</reference>
<dbReference type="PROSITE" id="PS50103">
    <property type="entry name" value="ZF_C3H1"/>
    <property type="match status" value="5"/>
</dbReference>
<evidence type="ECO:0000256" key="4">
    <source>
        <dbReference type="ARBA" id="ARBA00023125"/>
    </source>
</evidence>
<evidence type="ECO:0000256" key="7">
    <source>
        <dbReference type="SAM" id="MobiDB-lite"/>
    </source>
</evidence>
<accession>A0A251RVH4</accession>
<sequence length="439" mass="49444">MWFLQKLRGKMEEEDPFGPKSQQQLPDSIDNDHLVQILAQDLQNLVLSCNQLEAESSSGTEKVDPDEFRVLEDEDASVDERVQDLENQTKNVKAAAAYHYPLRLDAEDCAYYIRTGMCKFGSNCKFNHPIRRKIQPIKETKKQKEENVVERHAQTECKYHTSSAGCKYGKACKFNHGRGKSVKTPVAEYNFLGLPIRPGEKECPYYMRNGSCKYGPSCRFNHPDPTAVGGDDVPTTYANDAPTSYGNEGPLPLQPAPQPNIPNMPSWSAPRTPDPTAAFVPPMVYPPTQNMPPPNPDWNGYQAPAHLYPSSEQGLPIPPAFFLNNPQNNNTNMYTHHQQQQPMLVSEYPERPGQPDCSYFMKTGDCKYRTSCKFNHPQSRTTTTLRDQNICTYFSRHGTCKYGAACKYDHPVNYNSNSNPAREGYNGSNGPKSLIQQSV</sequence>
<name>A0A251RVH4_HELAN</name>
<dbReference type="EMBL" id="MNCJ02000331">
    <property type="protein sequence ID" value="KAF5757874.1"/>
    <property type="molecule type" value="Genomic_DNA"/>
</dbReference>
<dbReference type="OMA" id="ETNVYMH"/>
<gene>
    <name evidence="10" type="ORF">HannXRQ_Chr16g0497961</name>
    <name evidence="9" type="ORF">HanXRQr2_Chr16g0722901</name>
</gene>
<evidence type="ECO:0000256" key="1">
    <source>
        <dbReference type="ARBA" id="ARBA00022723"/>
    </source>
</evidence>
<feature type="zinc finger region" description="C3H1-type" evidence="5">
    <location>
        <begin position="197"/>
        <end position="225"/>
    </location>
</feature>
<feature type="zinc finger region" description="C3H1-type" evidence="5">
    <location>
        <begin position="351"/>
        <end position="379"/>
    </location>
</feature>
<evidence type="ECO:0000256" key="6">
    <source>
        <dbReference type="SAM" id="Coils"/>
    </source>
</evidence>
<dbReference type="SMART" id="SM00356">
    <property type="entry name" value="ZnF_C3H1"/>
    <property type="match status" value="5"/>
</dbReference>
<dbReference type="FunCoup" id="A0A251RVH4">
    <property type="interactions" value="2063"/>
</dbReference>
<keyword evidence="3 5" id="KW-0862">Zinc</keyword>
<evidence type="ECO:0000313" key="10">
    <source>
        <dbReference type="EMBL" id="OTF90289.1"/>
    </source>
</evidence>
<dbReference type="InterPro" id="IPR036855">
    <property type="entry name" value="Znf_CCCH_sf"/>
</dbReference>
<dbReference type="GO" id="GO:0008270">
    <property type="term" value="F:zinc ion binding"/>
    <property type="evidence" value="ECO:0007669"/>
    <property type="project" value="UniProtKB-KW"/>
</dbReference>
<keyword evidence="1 5" id="KW-0479">Metal-binding</keyword>
<dbReference type="OrthoDB" id="411372at2759"/>
<keyword evidence="6" id="KW-0175">Coiled coil</keyword>
<feature type="zinc finger region" description="C3H1-type" evidence="5">
    <location>
        <begin position="385"/>
        <end position="413"/>
    </location>
</feature>
<protein>
    <submittedName>
        <fullName evidence="10">Putative zinc finger, CCCH-type</fullName>
    </submittedName>
    <submittedName>
        <fullName evidence="9">Transcription factor C3H family</fullName>
    </submittedName>
</protein>
<dbReference type="InterPro" id="IPR050974">
    <property type="entry name" value="Plant_ZF_CCCH"/>
</dbReference>
<feature type="domain" description="C3H1-type" evidence="8">
    <location>
        <begin position="103"/>
        <end position="131"/>
    </location>
</feature>
<evidence type="ECO:0000259" key="8">
    <source>
        <dbReference type="PROSITE" id="PS50103"/>
    </source>
</evidence>
<dbReference type="Pfam" id="PF00642">
    <property type="entry name" value="zf-CCCH"/>
    <property type="match status" value="4"/>
</dbReference>
<dbReference type="PANTHER" id="PTHR12506">
    <property type="entry name" value="PROTEIN PHOSPHATASE RELATED"/>
    <property type="match status" value="1"/>
</dbReference>
<dbReference type="Pfam" id="PF14608">
    <property type="entry name" value="zf-CCCH_2"/>
    <property type="match status" value="1"/>
</dbReference>
<dbReference type="InParanoid" id="A0A251RVH4"/>
<feature type="region of interest" description="Disordered" evidence="7">
    <location>
        <begin position="419"/>
        <end position="439"/>
    </location>
</feature>
<evidence type="ECO:0000256" key="5">
    <source>
        <dbReference type="PROSITE-ProRule" id="PRU00723"/>
    </source>
</evidence>
<feature type="zinc finger region" description="C3H1-type" evidence="5">
    <location>
        <begin position="103"/>
        <end position="131"/>
    </location>
</feature>
<evidence type="ECO:0000313" key="11">
    <source>
        <dbReference type="Proteomes" id="UP000215914"/>
    </source>
</evidence>
<dbReference type="InterPro" id="IPR000571">
    <property type="entry name" value="Znf_CCCH"/>
</dbReference>
<feature type="domain" description="C3H1-type" evidence="8">
    <location>
        <begin position="197"/>
        <end position="225"/>
    </location>
</feature>
<feature type="zinc finger region" description="C3H1-type" evidence="5">
    <location>
        <begin position="151"/>
        <end position="179"/>
    </location>
</feature>
<dbReference type="STRING" id="4232.A0A251RVH4"/>
<proteinExistence type="predicted"/>